<dbReference type="SUPFAM" id="SSF54695">
    <property type="entry name" value="POZ domain"/>
    <property type="match status" value="1"/>
</dbReference>
<accession>A0A9W8MVQ1</accession>
<dbReference type="InterPro" id="IPR000210">
    <property type="entry name" value="BTB/POZ_dom"/>
</dbReference>
<sequence length="106" mass="11958">MQQPDSGPQTTRSTDFWFEDGSVVLQATDMQFRVHKSVLARQSSVFADMFSISQDDSDGDSDSPLVDDCSVVVLQDSVEDVQNLLELLYNTMKCIIRSLRACNLRY</sequence>
<feature type="domain" description="BTB" evidence="1">
    <location>
        <begin position="19"/>
        <end position="90"/>
    </location>
</feature>
<protein>
    <recommendedName>
        <fullName evidence="1">BTB domain-containing protein</fullName>
    </recommendedName>
</protein>
<evidence type="ECO:0000313" key="2">
    <source>
        <dbReference type="EMBL" id="KAJ3510407.1"/>
    </source>
</evidence>
<dbReference type="PROSITE" id="PS50097">
    <property type="entry name" value="BTB"/>
    <property type="match status" value="1"/>
</dbReference>
<dbReference type="Gene3D" id="3.30.710.10">
    <property type="entry name" value="Potassium Channel Kv1.1, Chain A"/>
    <property type="match status" value="1"/>
</dbReference>
<gene>
    <name evidence="2" type="ORF">NLJ89_g4695</name>
</gene>
<proteinExistence type="predicted"/>
<dbReference type="Pfam" id="PF00651">
    <property type="entry name" value="BTB"/>
    <property type="match status" value="1"/>
</dbReference>
<organism evidence="2 3">
    <name type="scientific">Agrocybe chaxingu</name>
    <dbReference type="NCBI Taxonomy" id="84603"/>
    <lineage>
        <taxon>Eukaryota</taxon>
        <taxon>Fungi</taxon>
        <taxon>Dikarya</taxon>
        <taxon>Basidiomycota</taxon>
        <taxon>Agaricomycotina</taxon>
        <taxon>Agaricomycetes</taxon>
        <taxon>Agaricomycetidae</taxon>
        <taxon>Agaricales</taxon>
        <taxon>Agaricineae</taxon>
        <taxon>Strophariaceae</taxon>
        <taxon>Agrocybe</taxon>
    </lineage>
</organism>
<dbReference type="CDD" id="cd18186">
    <property type="entry name" value="BTB_POZ_ZBTB_KLHL-like"/>
    <property type="match status" value="1"/>
</dbReference>
<comment type="caution">
    <text evidence="2">The sequence shown here is derived from an EMBL/GenBank/DDBJ whole genome shotgun (WGS) entry which is preliminary data.</text>
</comment>
<dbReference type="AlphaFoldDB" id="A0A9W8MVQ1"/>
<dbReference type="InterPro" id="IPR011333">
    <property type="entry name" value="SKP1/BTB/POZ_sf"/>
</dbReference>
<dbReference type="Proteomes" id="UP001148786">
    <property type="component" value="Unassembled WGS sequence"/>
</dbReference>
<evidence type="ECO:0000259" key="1">
    <source>
        <dbReference type="PROSITE" id="PS50097"/>
    </source>
</evidence>
<name>A0A9W8MVQ1_9AGAR</name>
<evidence type="ECO:0000313" key="3">
    <source>
        <dbReference type="Proteomes" id="UP001148786"/>
    </source>
</evidence>
<reference evidence="2" key="1">
    <citation type="submission" date="2022-07" db="EMBL/GenBank/DDBJ databases">
        <title>Genome Sequence of Agrocybe chaxingu.</title>
        <authorList>
            <person name="Buettner E."/>
        </authorList>
    </citation>
    <scope>NUCLEOTIDE SEQUENCE</scope>
    <source>
        <strain evidence="2">MP-N11</strain>
    </source>
</reference>
<dbReference type="EMBL" id="JANKHO010000401">
    <property type="protein sequence ID" value="KAJ3510407.1"/>
    <property type="molecule type" value="Genomic_DNA"/>
</dbReference>
<dbReference type="OrthoDB" id="3204157at2759"/>
<keyword evidence="3" id="KW-1185">Reference proteome</keyword>